<sequence length="218" mass="24878">MAPHEDECLSTFIPPARALSAQQYRHLVTKVYQEKNPSMLGDLAFIFTKYEGREEELFSQVCFKYGADGAELTAGEPSQAELQEDELLDAIIQLEAEVERRSWLVRRKREEAKELVLLISLGQERRRCHGCDLGLCRSQRLVRSAGEVCWAVAEEQRCAAEEAACSPSFQNDALEEDLRRGRQWLLRELRAIILIVVQEDPRFAELAHYLAGEEGLQI</sequence>
<comment type="caution">
    <text evidence="1">The sequence shown here is derived from an EMBL/GenBank/DDBJ whole genome shotgun (WGS) entry which is preliminary data.</text>
</comment>
<gene>
    <name evidence="1" type="primary">PFOR</name>
    <name evidence="1" type="ORF">SNAT2548_LOCUS32480</name>
</gene>
<name>A0A812UL83_9DINO</name>
<protein>
    <submittedName>
        <fullName evidence="1">PFOR protein</fullName>
    </submittedName>
</protein>
<reference evidence="1" key="1">
    <citation type="submission" date="2021-02" db="EMBL/GenBank/DDBJ databases">
        <authorList>
            <person name="Dougan E. K."/>
            <person name="Rhodes N."/>
            <person name="Thang M."/>
            <person name="Chan C."/>
        </authorList>
    </citation>
    <scope>NUCLEOTIDE SEQUENCE</scope>
</reference>
<keyword evidence="2" id="KW-1185">Reference proteome</keyword>
<accession>A0A812UL83</accession>
<proteinExistence type="predicted"/>
<evidence type="ECO:0000313" key="2">
    <source>
        <dbReference type="Proteomes" id="UP000604046"/>
    </source>
</evidence>
<dbReference type="OrthoDB" id="10511567at2759"/>
<evidence type="ECO:0000313" key="1">
    <source>
        <dbReference type="EMBL" id="CAE7570556.1"/>
    </source>
</evidence>
<organism evidence="1 2">
    <name type="scientific">Symbiodinium natans</name>
    <dbReference type="NCBI Taxonomy" id="878477"/>
    <lineage>
        <taxon>Eukaryota</taxon>
        <taxon>Sar</taxon>
        <taxon>Alveolata</taxon>
        <taxon>Dinophyceae</taxon>
        <taxon>Suessiales</taxon>
        <taxon>Symbiodiniaceae</taxon>
        <taxon>Symbiodinium</taxon>
    </lineage>
</organism>
<dbReference type="EMBL" id="CAJNDS010002712">
    <property type="protein sequence ID" value="CAE7570556.1"/>
    <property type="molecule type" value="Genomic_DNA"/>
</dbReference>
<dbReference type="Proteomes" id="UP000604046">
    <property type="component" value="Unassembled WGS sequence"/>
</dbReference>
<dbReference type="AlphaFoldDB" id="A0A812UL83"/>